<dbReference type="RefSeq" id="WP_344363482.1">
    <property type="nucleotide sequence ID" value="NZ_BAAASR010000022.1"/>
</dbReference>
<comment type="caution">
    <text evidence="1">The sequence shown here is derived from an EMBL/GenBank/DDBJ whole genome shotgun (WGS) entry which is preliminary data.</text>
</comment>
<dbReference type="Proteomes" id="UP001499942">
    <property type="component" value="Unassembled WGS sequence"/>
</dbReference>
<organism evidence="1 2">
    <name type="scientific">Streptomyces gobitricini</name>
    <dbReference type="NCBI Taxonomy" id="68211"/>
    <lineage>
        <taxon>Bacteria</taxon>
        <taxon>Bacillati</taxon>
        <taxon>Actinomycetota</taxon>
        <taxon>Actinomycetes</taxon>
        <taxon>Kitasatosporales</taxon>
        <taxon>Streptomycetaceae</taxon>
        <taxon>Streptomyces</taxon>
    </lineage>
</organism>
<gene>
    <name evidence="1" type="ORF">GCM10010393_41760</name>
</gene>
<accession>A0ABN3MMJ4</accession>
<evidence type="ECO:0000313" key="1">
    <source>
        <dbReference type="EMBL" id="GAA2504806.1"/>
    </source>
</evidence>
<name>A0ABN3MMJ4_9ACTN</name>
<dbReference type="EMBL" id="BAAASR010000022">
    <property type="protein sequence ID" value="GAA2504806.1"/>
    <property type="molecule type" value="Genomic_DNA"/>
</dbReference>
<sequence length="135" mass="14202">MLEEQIVTLAASGGAAVVAAMATDAWQTTRDGVVRLFRRQGAEVEGRLDEDAALVATAADAESADAARQALAPGWALKLRTLLAAHPEYAEELRALLPAEGGAPHSVQYNTARDQGRVFGVQNGSIVIHQGQQEA</sequence>
<proteinExistence type="predicted"/>
<keyword evidence="2" id="KW-1185">Reference proteome</keyword>
<protein>
    <submittedName>
        <fullName evidence="1">Uncharacterized protein</fullName>
    </submittedName>
</protein>
<reference evidence="1 2" key="1">
    <citation type="journal article" date="2019" name="Int. J. Syst. Evol. Microbiol.">
        <title>The Global Catalogue of Microorganisms (GCM) 10K type strain sequencing project: providing services to taxonomists for standard genome sequencing and annotation.</title>
        <authorList>
            <consortium name="The Broad Institute Genomics Platform"/>
            <consortium name="The Broad Institute Genome Sequencing Center for Infectious Disease"/>
            <person name="Wu L."/>
            <person name="Ma J."/>
        </authorList>
    </citation>
    <scope>NUCLEOTIDE SEQUENCE [LARGE SCALE GENOMIC DNA]</scope>
    <source>
        <strain evidence="1 2">JCM 5062</strain>
    </source>
</reference>
<evidence type="ECO:0000313" key="2">
    <source>
        <dbReference type="Proteomes" id="UP001499942"/>
    </source>
</evidence>